<protein>
    <submittedName>
        <fullName evidence="1">Uncharacterized protein</fullName>
    </submittedName>
</protein>
<accession>A0A8S5MJP2</accession>
<proteinExistence type="predicted"/>
<name>A0A8S5MJP2_9CAUD</name>
<reference evidence="1" key="1">
    <citation type="journal article" date="2021" name="Proc. Natl. Acad. Sci. U.S.A.">
        <title>A Catalog of Tens of Thousands of Viruses from Human Metagenomes Reveals Hidden Associations with Chronic Diseases.</title>
        <authorList>
            <person name="Tisza M.J."/>
            <person name="Buck C.B."/>
        </authorList>
    </citation>
    <scope>NUCLEOTIDE SEQUENCE</scope>
    <source>
        <strain evidence="1">CtSdk10</strain>
    </source>
</reference>
<organism evidence="1">
    <name type="scientific">Siphoviridae sp. ctSdk10</name>
    <dbReference type="NCBI Taxonomy" id="2826345"/>
    <lineage>
        <taxon>Viruses</taxon>
        <taxon>Duplodnaviria</taxon>
        <taxon>Heunggongvirae</taxon>
        <taxon>Uroviricota</taxon>
        <taxon>Caudoviricetes</taxon>
    </lineage>
</organism>
<dbReference type="EMBL" id="BK014921">
    <property type="protein sequence ID" value="DAD82549.1"/>
    <property type="molecule type" value="Genomic_DNA"/>
</dbReference>
<sequence>MCGRWMWMWSRWHGWTRIHVQDANCFRHNYT</sequence>
<evidence type="ECO:0000313" key="1">
    <source>
        <dbReference type="EMBL" id="DAD82549.1"/>
    </source>
</evidence>